<proteinExistence type="predicted"/>
<organism evidence="1 2">
    <name type="scientific">Paramecium sonneborni</name>
    <dbReference type="NCBI Taxonomy" id="65129"/>
    <lineage>
        <taxon>Eukaryota</taxon>
        <taxon>Sar</taxon>
        <taxon>Alveolata</taxon>
        <taxon>Ciliophora</taxon>
        <taxon>Intramacronucleata</taxon>
        <taxon>Oligohymenophorea</taxon>
        <taxon>Peniculida</taxon>
        <taxon>Parameciidae</taxon>
        <taxon>Paramecium</taxon>
    </lineage>
</organism>
<name>A0A8S1LMG1_9CILI</name>
<gene>
    <name evidence="1" type="ORF">PSON_ATCC_30995.1.T0210383</name>
</gene>
<comment type="caution">
    <text evidence="1">The sequence shown here is derived from an EMBL/GenBank/DDBJ whole genome shotgun (WGS) entry which is preliminary data.</text>
</comment>
<dbReference type="OrthoDB" id="291524at2759"/>
<dbReference type="AlphaFoldDB" id="A0A8S1LMG1"/>
<evidence type="ECO:0000313" key="1">
    <source>
        <dbReference type="EMBL" id="CAD8066533.1"/>
    </source>
</evidence>
<evidence type="ECO:0000313" key="2">
    <source>
        <dbReference type="Proteomes" id="UP000692954"/>
    </source>
</evidence>
<protein>
    <submittedName>
        <fullName evidence="1">Uncharacterized protein</fullName>
    </submittedName>
</protein>
<reference evidence="1" key="1">
    <citation type="submission" date="2021-01" db="EMBL/GenBank/DDBJ databases">
        <authorList>
            <consortium name="Genoscope - CEA"/>
            <person name="William W."/>
        </authorList>
    </citation>
    <scope>NUCLEOTIDE SEQUENCE</scope>
</reference>
<sequence>MSTLPLTYSDAFLAILFVIETRINSLGPVGALFGSDTTNYLLNCLNPEFTFARMNLQQEENEQQDNLFANFVYIYEKLINFIY</sequence>
<accession>A0A8S1LMG1</accession>
<dbReference type="EMBL" id="CAJJDN010000021">
    <property type="protein sequence ID" value="CAD8066533.1"/>
    <property type="molecule type" value="Genomic_DNA"/>
</dbReference>
<dbReference type="Proteomes" id="UP000692954">
    <property type="component" value="Unassembled WGS sequence"/>
</dbReference>
<keyword evidence="2" id="KW-1185">Reference proteome</keyword>